<reference evidence="5" key="1">
    <citation type="journal article" date="2019" name="Int. J. Syst. Evol. Microbiol.">
        <title>The Global Catalogue of Microorganisms (GCM) 10K type strain sequencing project: providing services to taxonomists for standard genome sequencing and annotation.</title>
        <authorList>
            <consortium name="The Broad Institute Genomics Platform"/>
            <consortium name="The Broad Institute Genome Sequencing Center for Infectious Disease"/>
            <person name="Wu L."/>
            <person name="Ma J."/>
        </authorList>
    </citation>
    <scope>NUCLEOTIDE SEQUENCE [LARGE SCALE GENOMIC DNA]</scope>
    <source>
        <strain evidence="5">CGMCC 1.16619</strain>
    </source>
</reference>
<keyword evidence="5" id="KW-1185">Reference proteome</keyword>
<dbReference type="Gene3D" id="3.40.1090.10">
    <property type="entry name" value="Cytosolic phospholipase A2 catalytic domain"/>
    <property type="match status" value="2"/>
</dbReference>
<evidence type="ECO:0000313" key="5">
    <source>
        <dbReference type="Proteomes" id="UP001596114"/>
    </source>
</evidence>
<keyword evidence="2" id="KW-0378">Hydrolase</keyword>
<accession>A0ABW0QMD1</accession>
<dbReference type="Proteomes" id="UP001596114">
    <property type="component" value="Unassembled WGS sequence"/>
</dbReference>
<keyword evidence="1 2" id="KW-0443">Lipid metabolism</keyword>
<feature type="active site" description="Nucleophile" evidence="2">
    <location>
        <position position="48"/>
    </location>
</feature>
<evidence type="ECO:0000256" key="2">
    <source>
        <dbReference type="PROSITE-ProRule" id="PRU01161"/>
    </source>
</evidence>
<feature type="active site" description="Proton acceptor" evidence="2">
    <location>
        <position position="182"/>
    </location>
</feature>
<dbReference type="InterPro" id="IPR016035">
    <property type="entry name" value="Acyl_Trfase/lysoPLipase"/>
</dbReference>
<dbReference type="SUPFAM" id="SSF52151">
    <property type="entry name" value="FabD/lysophospholipase-like"/>
    <property type="match status" value="1"/>
</dbReference>
<sequence length="330" mass="35399">MMQSTISHAVPIKLALQGGGAHGAFTWGVLDRLLEWPGLQIESISATSSGAMNAAALAQGWLHGGAAGARESLDAFWLALARQNAATEWWVAAAGTLDPGLWSKVPGAPLSANPLRPLVEAAFDIDALRAGPIELHVAATRVRDGALTLFDNAHLSHDALLASACLPQWFAPVDIDGEAYWDGGFAGNPVLEPLLGGGSDDLLCVLLQPFDGFSVPRTARDIAELSAQLSFSSAFRRELRDLALTRQRIGKHLAPGAAAGRLRRLRMHIITPKDALTIRDGYSAADTRLRRLQALRELGREAAESWCTRHHDDPGRRESFALSSWLDGSC</sequence>
<evidence type="ECO:0000259" key="3">
    <source>
        <dbReference type="PROSITE" id="PS51635"/>
    </source>
</evidence>
<protein>
    <submittedName>
        <fullName evidence="4">Patatin-like phospholipase family protein</fullName>
    </submittedName>
</protein>
<keyword evidence="2" id="KW-0442">Lipid degradation</keyword>
<evidence type="ECO:0000256" key="1">
    <source>
        <dbReference type="ARBA" id="ARBA00023098"/>
    </source>
</evidence>
<evidence type="ECO:0000313" key="4">
    <source>
        <dbReference type="EMBL" id="MFC5525930.1"/>
    </source>
</evidence>
<dbReference type="Pfam" id="PF01734">
    <property type="entry name" value="Patatin"/>
    <property type="match status" value="1"/>
</dbReference>
<gene>
    <name evidence="4" type="ORF">ACFPPA_09270</name>
</gene>
<organism evidence="4 5">
    <name type="scientific">Rhodanobacter ginsengisoli</name>
    <dbReference type="NCBI Taxonomy" id="418646"/>
    <lineage>
        <taxon>Bacteria</taxon>
        <taxon>Pseudomonadati</taxon>
        <taxon>Pseudomonadota</taxon>
        <taxon>Gammaproteobacteria</taxon>
        <taxon>Lysobacterales</taxon>
        <taxon>Rhodanobacteraceae</taxon>
        <taxon>Rhodanobacter</taxon>
    </lineage>
</organism>
<feature type="short sequence motif" description="GXGXXG" evidence="2">
    <location>
        <begin position="18"/>
        <end position="23"/>
    </location>
</feature>
<dbReference type="RefSeq" id="WP_377319489.1">
    <property type="nucleotide sequence ID" value="NZ_JBHSNF010000002.1"/>
</dbReference>
<feature type="domain" description="PNPLA" evidence="3">
    <location>
        <begin position="14"/>
        <end position="195"/>
    </location>
</feature>
<comment type="caution">
    <text evidence="2">Lacks conserved residue(s) required for the propagation of feature annotation.</text>
</comment>
<dbReference type="EMBL" id="JBHSNF010000002">
    <property type="protein sequence ID" value="MFC5525930.1"/>
    <property type="molecule type" value="Genomic_DNA"/>
</dbReference>
<comment type="caution">
    <text evidence="4">The sequence shown here is derived from an EMBL/GenBank/DDBJ whole genome shotgun (WGS) entry which is preliminary data.</text>
</comment>
<dbReference type="InterPro" id="IPR002641">
    <property type="entry name" value="PNPLA_dom"/>
</dbReference>
<proteinExistence type="predicted"/>
<feature type="short sequence motif" description="DGA/G" evidence="2">
    <location>
        <begin position="182"/>
        <end position="184"/>
    </location>
</feature>
<name>A0ABW0QMD1_9GAMM</name>
<dbReference type="PROSITE" id="PS51635">
    <property type="entry name" value="PNPLA"/>
    <property type="match status" value="1"/>
</dbReference>